<gene>
    <name evidence="8" type="ORF">GCM10011572_21210</name>
</gene>
<proteinExistence type="inferred from homology"/>
<reference evidence="9" key="1">
    <citation type="journal article" date="2019" name="Int. J. Syst. Evol. Microbiol.">
        <title>The Global Catalogue of Microorganisms (GCM) 10K type strain sequencing project: providing services to taxonomists for standard genome sequencing and annotation.</title>
        <authorList>
            <consortium name="The Broad Institute Genomics Platform"/>
            <consortium name="The Broad Institute Genome Sequencing Center for Infectious Disease"/>
            <person name="Wu L."/>
            <person name="Ma J."/>
        </authorList>
    </citation>
    <scope>NUCLEOTIDE SEQUENCE [LARGE SCALE GENOMIC DNA]</scope>
    <source>
        <strain evidence="9">CGMCC 1.15931</strain>
    </source>
</reference>
<dbReference type="PROSITE" id="PS00502">
    <property type="entry name" value="POLYGALACTURONASE"/>
    <property type="match status" value="1"/>
</dbReference>
<name>A0ABQ1KIV6_9BURK</name>
<dbReference type="InterPro" id="IPR012334">
    <property type="entry name" value="Pectin_lyas_fold"/>
</dbReference>
<dbReference type="SMART" id="SM00710">
    <property type="entry name" value="PbH1"/>
    <property type="match status" value="6"/>
</dbReference>
<dbReference type="RefSeq" id="WP_188915952.1">
    <property type="nucleotide sequence ID" value="NZ_BMKG01000007.1"/>
</dbReference>
<keyword evidence="4" id="KW-0326">Glycosidase</keyword>
<evidence type="ECO:0000259" key="7">
    <source>
        <dbReference type="Pfam" id="PF01095"/>
    </source>
</evidence>
<evidence type="ECO:0000256" key="3">
    <source>
        <dbReference type="ARBA" id="ARBA00023085"/>
    </source>
</evidence>
<dbReference type="Proteomes" id="UP000622638">
    <property type="component" value="Unassembled WGS sequence"/>
</dbReference>
<comment type="caution">
    <text evidence="8">The sequence shown here is derived from an EMBL/GenBank/DDBJ whole genome shotgun (WGS) entry which is preliminary data.</text>
</comment>
<dbReference type="InterPro" id="IPR011050">
    <property type="entry name" value="Pectin_lyase_fold/virulence"/>
</dbReference>
<keyword evidence="6" id="KW-0732">Signal</keyword>
<evidence type="ECO:0000256" key="6">
    <source>
        <dbReference type="SAM" id="SignalP"/>
    </source>
</evidence>
<feature type="active site" evidence="5">
    <location>
        <position position="696"/>
    </location>
</feature>
<dbReference type="PROSITE" id="PS00503">
    <property type="entry name" value="PECTINESTERASE_2"/>
    <property type="match status" value="1"/>
</dbReference>
<evidence type="ECO:0000313" key="9">
    <source>
        <dbReference type="Proteomes" id="UP000622638"/>
    </source>
</evidence>
<feature type="domain" description="Pectinesterase catalytic" evidence="7">
    <location>
        <begin position="639"/>
        <end position="766"/>
    </location>
</feature>
<feature type="signal peptide" evidence="6">
    <location>
        <begin position="1"/>
        <end position="20"/>
    </location>
</feature>
<evidence type="ECO:0000256" key="1">
    <source>
        <dbReference type="ARBA" id="ARBA00008834"/>
    </source>
</evidence>
<evidence type="ECO:0000256" key="4">
    <source>
        <dbReference type="ARBA" id="ARBA00023295"/>
    </source>
</evidence>
<accession>A0ABQ1KIV6</accession>
<dbReference type="SUPFAM" id="SSF51126">
    <property type="entry name" value="Pectin lyase-like"/>
    <property type="match status" value="2"/>
</dbReference>
<dbReference type="PANTHER" id="PTHR31339:SF9">
    <property type="entry name" value="PLASMIN AND FIBRONECTIN-BINDING PROTEIN A"/>
    <property type="match status" value="1"/>
</dbReference>
<dbReference type="InterPro" id="IPR051801">
    <property type="entry name" value="GH28_Enzymes"/>
</dbReference>
<keyword evidence="2" id="KW-0378">Hydrolase</keyword>
<dbReference type="InterPro" id="IPR000070">
    <property type="entry name" value="Pectinesterase_cat"/>
</dbReference>
<evidence type="ECO:0000313" key="8">
    <source>
        <dbReference type="EMBL" id="GGB98996.1"/>
    </source>
</evidence>
<dbReference type="EMBL" id="BMKG01000007">
    <property type="protein sequence ID" value="GGB98996.1"/>
    <property type="molecule type" value="Genomic_DNA"/>
</dbReference>
<dbReference type="Pfam" id="PF01095">
    <property type="entry name" value="Pectinesterase"/>
    <property type="match status" value="1"/>
</dbReference>
<organism evidence="8 9">
    <name type="scientific">Pseudoduganella buxea</name>
    <dbReference type="NCBI Taxonomy" id="1949069"/>
    <lineage>
        <taxon>Bacteria</taxon>
        <taxon>Pseudomonadati</taxon>
        <taxon>Pseudomonadota</taxon>
        <taxon>Betaproteobacteria</taxon>
        <taxon>Burkholderiales</taxon>
        <taxon>Oxalobacteraceae</taxon>
        <taxon>Telluria group</taxon>
        <taxon>Pseudoduganella</taxon>
    </lineage>
</organism>
<dbReference type="InterPro" id="IPR033131">
    <property type="entry name" value="Pectinesterase_Asp_AS"/>
</dbReference>
<feature type="chain" id="PRO_5047044905" description="Pectinesterase catalytic domain-containing protein" evidence="6">
    <location>
        <begin position="21"/>
        <end position="880"/>
    </location>
</feature>
<evidence type="ECO:0000256" key="5">
    <source>
        <dbReference type="PROSITE-ProRule" id="PRU10040"/>
    </source>
</evidence>
<evidence type="ECO:0000256" key="2">
    <source>
        <dbReference type="ARBA" id="ARBA00022801"/>
    </source>
</evidence>
<dbReference type="InterPro" id="IPR000743">
    <property type="entry name" value="Glyco_hydro_28"/>
</dbReference>
<dbReference type="PANTHER" id="PTHR31339">
    <property type="entry name" value="PECTIN LYASE-RELATED"/>
    <property type="match status" value="1"/>
</dbReference>
<sequence length="880" mass="94404">MTARQATALALALCATGAHGQDSRQVAEPKLPPACAVLAAVAGGGNDAPRIQAALDRCQPGQAVRLAAGGELRAFTSGPLVLKNGVGLLLDEGVTLFASREPKLFDRGAGTCGTIDTGGKGCRPLIAIDKVRGAGIYGAGTIDGQGGRVLQGKSESWWQLARRAQKENARQNAPRLVDITKAQDITLYGVTLRDSPNFHVALNGVDGFTAWDVKIDTPASARNTDGIDPISSRNVTIAHSFIRTGDDNVAIKAGNSGPTENVTVRDSHFYGGHGMSIGSETNGGLRRVLVENLTVDGATSGLRIKSDVSRGGTVDGVTYRNVCLRNNKTPIDITSDYARDARGKLVPSYANLLFDGVRSTTPGQVVVQGFDAAHPVGATLRNVAVPGRQQLAHAVIEGRWDSVAAPDCEGRFVPFPVTGEPRVRPQLPTDAGKKLSMLEVLRTTGRAGSEITDPWDPLADPLAKGAAFKADYIVDAGAKVDGVKLFATVQAAVSRAVTDSAARPERRERLYILVKPGSYRELVYVPASNRPITLYGEGKSAQDTVITAGLDAAVAPGDYARQFGAQFDNADPAIRAMHALVRERTGNISTSGSMTMWVRNHGFQARNLTIENSYNKATGNAREECGERACGNNAPDAQANKVHHQAVALTVEGADKAQFENVRLIGFQDTLYLKSAEARVTARSFFHRSYIEGDVDFIFGDTTAYFYRSEIKSLGDRSTSYVGAPNTNWRTKYGLVFDTCRFTNDGSPNALAGKFYLARQWFHNSRCSPYAPVDVEGYACVLGSESVYRKPKGTITPTVLETVGKMLVVNSTIGRHIDRARPWSDWNRPGTLAYRPAQFTSSDFWTNLGKAGFDPVKDLGYTAAPAPADIYLAEFNNADE</sequence>
<protein>
    <recommendedName>
        <fullName evidence="7">Pectinesterase catalytic domain-containing protein</fullName>
    </recommendedName>
</protein>
<comment type="similarity">
    <text evidence="1">Belongs to the glycosyl hydrolase 28 family.</text>
</comment>
<dbReference type="Pfam" id="PF00295">
    <property type="entry name" value="Glyco_hydro_28"/>
    <property type="match status" value="1"/>
</dbReference>
<dbReference type="InterPro" id="IPR006626">
    <property type="entry name" value="PbH1"/>
</dbReference>
<keyword evidence="3" id="KW-0063">Aspartyl esterase</keyword>
<dbReference type="Gene3D" id="2.160.20.10">
    <property type="entry name" value="Single-stranded right-handed beta-helix, Pectin lyase-like"/>
    <property type="match status" value="2"/>
</dbReference>
<keyword evidence="9" id="KW-1185">Reference proteome</keyword>